<gene>
    <name evidence="1" type="ORF">UU14_C0009G0010</name>
</gene>
<accession>A0A0G0T5G4</accession>
<name>A0A0G0T5G4_9BACT</name>
<evidence type="ECO:0000313" key="2">
    <source>
        <dbReference type="Proteomes" id="UP000034664"/>
    </source>
</evidence>
<organism evidence="1 2">
    <name type="scientific">Candidatus Roizmanbacteria bacterium GW2011_GWB1_40_7</name>
    <dbReference type="NCBI Taxonomy" id="1618482"/>
    <lineage>
        <taxon>Bacteria</taxon>
        <taxon>Candidatus Roizmaniibacteriota</taxon>
    </lineage>
</organism>
<sequence length="209" mass="23952">MKMHTLADVNRGLNDLRNSLKNDVLPVLDKTAGVEEGGYFIVTREIFSYTGFLGLLYYGPENPPNPMFLSRTFMAERYITDVMGQVDNVYSEYGELIYSMYRHGTVHVYRPNMLESTVNHRKISFMCYKGPRKGILERKEVGEIAVTHCSPVQIKSDEDWLPLSINVLYDDLIKSIDIYEEMVKNHVLLENYSNAIDALSQPTPVGLSW</sequence>
<dbReference type="AlphaFoldDB" id="A0A0G0T5G4"/>
<dbReference type="Proteomes" id="UP000034664">
    <property type="component" value="Unassembled WGS sequence"/>
</dbReference>
<comment type="caution">
    <text evidence="1">The sequence shown here is derived from an EMBL/GenBank/DDBJ whole genome shotgun (WGS) entry which is preliminary data.</text>
</comment>
<proteinExistence type="predicted"/>
<protein>
    <submittedName>
        <fullName evidence="1">Uncharacterized protein</fullName>
    </submittedName>
</protein>
<reference evidence="1 2" key="1">
    <citation type="journal article" date="2015" name="Nature">
        <title>rRNA introns, odd ribosomes, and small enigmatic genomes across a large radiation of phyla.</title>
        <authorList>
            <person name="Brown C.T."/>
            <person name="Hug L.A."/>
            <person name="Thomas B.C."/>
            <person name="Sharon I."/>
            <person name="Castelle C.J."/>
            <person name="Singh A."/>
            <person name="Wilkins M.J."/>
            <person name="Williams K.H."/>
            <person name="Banfield J.F."/>
        </authorList>
    </citation>
    <scope>NUCLEOTIDE SEQUENCE [LARGE SCALE GENOMIC DNA]</scope>
</reference>
<dbReference type="EMBL" id="LBZM01000009">
    <property type="protein sequence ID" value="KKR72229.1"/>
    <property type="molecule type" value="Genomic_DNA"/>
</dbReference>
<evidence type="ECO:0000313" key="1">
    <source>
        <dbReference type="EMBL" id="KKR72229.1"/>
    </source>
</evidence>